<proteinExistence type="predicted"/>
<gene>
    <name evidence="2" type="ORF">GLX28_14250</name>
</gene>
<dbReference type="Proteomes" id="UP000430519">
    <property type="component" value="Unassembled WGS sequence"/>
</dbReference>
<keyword evidence="3" id="KW-1185">Reference proteome</keyword>
<organism evidence="2 3">
    <name type="scientific">Deinococcus xianganensis</name>
    <dbReference type="NCBI Taxonomy" id="1507289"/>
    <lineage>
        <taxon>Bacteria</taxon>
        <taxon>Thermotogati</taxon>
        <taxon>Deinococcota</taxon>
        <taxon>Deinococci</taxon>
        <taxon>Deinococcales</taxon>
        <taxon>Deinococcaceae</taxon>
        <taxon>Deinococcus</taxon>
    </lineage>
</organism>
<comment type="caution">
    <text evidence="2">The sequence shown here is derived from an EMBL/GenBank/DDBJ whole genome shotgun (WGS) entry which is preliminary data.</text>
</comment>
<sequence length="144" mass="16016">MTLTLNRPEDFSQPLDVGDRVSMASTGRPGVVVAVEGERGSERHHVDWELLIDRRDNLRNGWLRVALRRTGGGLQPGDWVRVYGHGEPLSSPDTTTFDGDIGLILDEFSEHGGPDFLVAVRTQVGLYTCRTEQLERITRAEAFA</sequence>
<feature type="region of interest" description="Disordered" evidence="1">
    <location>
        <begin position="1"/>
        <end position="23"/>
    </location>
</feature>
<dbReference type="AlphaFoldDB" id="A0A6I4YLL0"/>
<protein>
    <submittedName>
        <fullName evidence="2">Uncharacterized protein</fullName>
    </submittedName>
</protein>
<accession>A0A6I4YLL0</accession>
<evidence type="ECO:0000256" key="1">
    <source>
        <dbReference type="SAM" id="MobiDB-lite"/>
    </source>
</evidence>
<dbReference type="RefSeq" id="WP_160980588.1">
    <property type="nucleotide sequence ID" value="NZ_WVHK01000058.1"/>
</dbReference>
<evidence type="ECO:0000313" key="3">
    <source>
        <dbReference type="Proteomes" id="UP000430519"/>
    </source>
</evidence>
<reference evidence="2 3" key="1">
    <citation type="submission" date="2019-11" db="EMBL/GenBank/DDBJ databases">
        <title>Genome sequence of Deinococcus xianganensis Y35, AI-2 producing algicidal bacterium, isolated from lake water.</title>
        <authorList>
            <person name="Li Y."/>
        </authorList>
    </citation>
    <scope>NUCLEOTIDE SEQUENCE [LARGE SCALE GENOMIC DNA]</scope>
    <source>
        <strain evidence="2 3">Y35</strain>
    </source>
</reference>
<dbReference type="EMBL" id="WVHK01000058">
    <property type="protein sequence ID" value="MXV20796.1"/>
    <property type="molecule type" value="Genomic_DNA"/>
</dbReference>
<name>A0A6I4YLL0_9DEIO</name>
<evidence type="ECO:0000313" key="2">
    <source>
        <dbReference type="EMBL" id="MXV20796.1"/>
    </source>
</evidence>